<keyword evidence="1" id="KW-1133">Transmembrane helix</keyword>
<dbReference type="EMBL" id="VCIW01000003">
    <property type="protein sequence ID" value="TLS53077.1"/>
    <property type="molecule type" value="Genomic_DNA"/>
</dbReference>
<accession>A0A5R9G9G3</accession>
<feature type="transmembrane region" description="Helical" evidence="1">
    <location>
        <begin position="170"/>
        <end position="189"/>
    </location>
</feature>
<gene>
    <name evidence="2" type="ORF">FE782_06830</name>
</gene>
<comment type="caution">
    <text evidence="2">The sequence shown here is derived from an EMBL/GenBank/DDBJ whole genome shotgun (WGS) entry which is preliminary data.</text>
</comment>
<evidence type="ECO:0000256" key="1">
    <source>
        <dbReference type="SAM" id="Phobius"/>
    </source>
</evidence>
<dbReference type="Proteomes" id="UP000309676">
    <property type="component" value="Unassembled WGS sequence"/>
</dbReference>
<feature type="transmembrane region" description="Helical" evidence="1">
    <location>
        <begin position="54"/>
        <end position="74"/>
    </location>
</feature>
<proteinExistence type="predicted"/>
<reference evidence="2 3" key="1">
    <citation type="submission" date="2019-05" db="EMBL/GenBank/DDBJ databases">
        <authorList>
            <person name="Narsing Rao M.P."/>
            <person name="Li W.J."/>
        </authorList>
    </citation>
    <scope>NUCLEOTIDE SEQUENCE [LARGE SCALE GENOMIC DNA]</scope>
    <source>
        <strain evidence="2 3">SYSU_K30003</strain>
    </source>
</reference>
<evidence type="ECO:0000313" key="3">
    <source>
        <dbReference type="Proteomes" id="UP000309676"/>
    </source>
</evidence>
<dbReference type="Pfam" id="PF24124">
    <property type="entry name" value="YphA"/>
    <property type="match status" value="1"/>
</dbReference>
<keyword evidence="1" id="KW-0812">Transmembrane</keyword>
<dbReference type="InterPro" id="IPR014617">
    <property type="entry name" value="YphA_Bacsu"/>
</dbReference>
<sequence>MNPGFLSYILLTLSLILIGFGWRTHAIGGASARAASLFGLGWIAAAAVDWKAGAWAGTAAYAPLLALAAIGLVSPYSRKDAASALSFGCLLGAIYSLVQLVERIDPLAIVLHPSVDPVALIVVLIVCYTRRASTQFAMLSIALVVNDAYTALLYARWQTPFFGGREFQDAWWMAAASARALSVAAAAVVDRAKREGGRIRAWLRVRR</sequence>
<feature type="transmembrane region" description="Helical" evidence="1">
    <location>
        <begin position="81"/>
        <end position="101"/>
    </location>
</feature>
<dbReference type="RefSeq" id="WP_138193318.1">
    <property type="nucleotide sequence ID" value="NZ_VCIW01000003.1"/>
</dbReference>
<evidence type="ECO:0000313" key="2">
    <source>
        <dbReference type="EMBL" id="TLS53077.1"/>
    </source>
</evidence>
<feature type="transmembrane region" description="Helical" evidence="1">
    <location>
        <begin position="136"/>
        <end position="155"/>
    </location>
</feature>
<feature type="transmembrane region" description="Helical" evidence="1">
    <location>
        <begin position="6"/>
        <end position="23"/>
    </location>
</feature>
<keyword evidence="3" id="KW-1185">Reference proteome</keyword>
<name>A0A5R9G9G3_9BACL</name>
<organism evidence="2 3">
    <name type="scientific">Paenibacillus antri</name>
    <dbReference type="NCBI Taxonomy" id="2582848"/>
    <lineage>
        <taxon>Bacteria</taxon>
        <taxon>Bacillati</taxon>
        <taxon>Bacillota</taxon>
        <taxon>Bacilli</taxon>
        <taxon>Bacillales</taxon>
        <taxon>Paenibacillaceae</taxon>
        <taxon>Paenibacillus</taxon>
    </lineage>
</organism>
<keyword evidence="1" id="KW-0472">Membrane</keyword>
<dbReference type="AlphaFoldDB" id="A0A5R9G9G3"/>
<feature type="transmembrane region" description="Helical" evidence="1">
    <location>
        <begin position="30"/>
        <end position="48"/>
    </location>
</feature>
<protein>
    <submittedName>
        <fullName evidence="2">Uncharacterized protein</fullName>
    </submittedName>
</protein>
<feature type="transmembrane region" description="Helical" evidence="1">
    <location>
        <begin position="107"/>
        <end position="129"/>
    </location>
</feature>